<dbReference type="InterPro" id="IPR009078">
    <property type="entry name" value="Ferritin-like_SF"/>
</dbReference>
<evidence type="ECO:0000256" key="1">
    <source>
        <dbReference type="SAM" id="MobiDB-lite"/>
    </source>
</evidence>
<dbReference type="InterPro" id="IPR029447">
    <property type="entry name" value="DUF4439"/>
</dbReference>
<organism evidence="3 4">
    <name type="scientific">Kitasatospora paranensis</name>
    <dbReference type="NCBI Taxonomy" id="258053"/>
    <lineage>
        <taxon>Bacteria</taxon>
        <taxon>Bacillati</taxon>
        <taxon>Actinomycetota</taxon>
        <taxon>Actinomycetes</taxon>
        <taxon>Kitasatosporales</taxon>
        <taxon>Streptomycetaceae</taxon>
        <taxon>Kitasatospora</taxon>
    </lineage>
</organism>
<evidence type="ECO:0000313" key="3">
    <source>
        <dbReference type="EMBL" id="MFC7183985.1"/>
    </source>
</evidence>
<proteinExistence type="predicted"/>
<dbReference type="Gene3D" id="1.20.1260.10">
    <property type="match status" value="1"/>
</dbReference>
<gene>
    <name evidence="3" type="ORF">ACFQMG_31005</name>
</gene>
<dbReference type="RefSeq" id="WP_380232568.1">
    <property type="nucleotide sequence ID" value="NZ_JBHTAJ010000085.1"/>
</dbReference>
<accession>A0ABW2G7U0</accession>
<comment type="caution">
    <text evidence="3">The sequence shown here is derived from an EMBL/GenBank/DDBJ whole genome shotgun (WGS) entry which is preliminary data.</text>
</comment>
<sequence>SYTAHQARRDALQRPVATAAASPAAAAAGYRLPFAVPDTATAVRLAAHLETQLTAVWADAVAGTAGPLRQTAAGALRDTALRAVHWGADLSALPGLPDSAVTGSASGSPSAPTPSGAAPKS</sequence>
<protein>
    <submittedName>
        <fullName evidence="3">DUF4439 domain-containing protein</fullName>
    </submittedName>
</protein>
<reference evidence="4" key="1">
    <citation type="journal article" date="2019" name="Int. J. Syst. Evol. Microbiol.">
        <title>The Global Catalogue of Microorganisms (GCM) 10K type strain sequencing project: providing services to taxonomists for standard genome sequencing and annotation.</title>
        <authorList>
            <consortium name="The Broad Institute Genomics Platform"/>
            <consortium name="The Broad Institute Genome Sequencing Center for Infectious Disease"/>
            <person name="Wu L."/>
            <person name="Ma J."/>
        </authorList>
    </citation>
    <scope>NUCLEOTIDE SEQUENCE [LARGE SCALE GENOMIC DNA]</scope>
    <source>
        <strain evidence="4">CGMCC 1.12859</strain>
    </source>
</reference>
<feature type="domain" description="DUF4439" evidence="2">
    <location>
        <begin position="2"/>
        <end position="97"/>
    </location>
</feature>
<name>A0ABW2G7U0_9ACTN</name>
<evidence type="ECO:0000259" key="2">
    <source>
        <dbReference type="Pfam" id="PF14530"/>
    </source>
</evidence>
<keyword evidence="4" id="KW-1185">Reference proteome</keyword>
<dbReference type="SUPFAM" id="SSF47240">
    <property type="entry name" value="Ferritin-like"/>
    <property type="match status" value="1"/>
</dbReference>
<dbReference type="InterPro" id="IPR012347">
    <property type="entry name" value="Ferritin-like"/>
</dbReference>
<feature type="region of interest" description="Disordered" evidence="1">
    <location>
        <begin position="97"/>
        <end position="121"/>
    </location>
</feature>
<dbReference type="Pfam" id="PF14530">
    <property type="entry name" value="DUF4439"/>
    <property type="match status" value="1"/>
</dbReference>
<dbReference type="Proteomes" id="UP001596435">
    <property type="component" value="Unassembled WGS sequence"/>
</dbReference>
<dbReference type="EMBL" id="JBHTAJ010000085">
    <property type="protein sequence ID" value="MFC7183985.1"/>
    <property type="molecule type" value="Genomic_DNA"/>
</dbReference>
<feature type="compositionally biased region" description="Low complexity" evidence="1">
    <location>
        <begin position="99"/>
        <end position="121"/>
    </location>
</feature>
<feature type="non-terminal residue" evidence="3">
    <location>
        <position position="1"/>
    </location>
</feature>
<evidence type="ECO:0000313" key="4">
    <source>
        <dbReference type="Proteomes" id="UP001596435"/>
    </source>
</evidence>